<feature type="region of interest" description="Disordered" evidence="5">
    <location>
        <begin position="330"/>
        <end position="370"/>
    </location>
</feature>
<evidence type="ECO:0000313" key="7">
    <source>
        <dbReference type="EMBL" id="KAF3945171.1"/>
    </source>
</evidence>
<comment type="similarity">
    <text evidence="1">Belongs to the cytochrome P450 family.</text>
</comment>
<keyword evidence="2" id="KW-0479">Metal-binding</keyword>
<keyword evidence="6" id="KW-1133">Transmembrane helix</keyword>
<feature type="coiled-coil region" evidence="4">
    <location>
        <begin position="732"/>
        <end position="857"/>
    </location>
</feature>
<dbReference type="Gene3D" id="1.10.630.10">
    <property type="entry name" value="Cytochrome P450"/>
    <property type="match status" value="1"/>
</dbReference>
<dbReference type="GO" id="GO:0005506">
    <property type="term" value="F:iron ion binding"/>
    <property type="evidence" value="ECO:0007669"/>
    <property type="project" value="InterPro"/>
</dbReference>
<proteinExistence type="inferred from homology"/>
<evidence type="ECO:0000256" key="1">
    <source>
        <dbReference type="ARBA" id="ARBA00010617"/>
    </source>
</evidence>
<name>A0A8J4Q8X6_9ROSI</name>
<evidence type="ECO:0000313" key="8">
    <source>
        <dbReference type="Proteomes" id="UP000737018"/>
    </source>
</evidence>
<reference evidence="7" key="1">
    <citation type="submission" date="2020-03" db="EMBL/GenBank/DDBJ databases">
        <title>Castanea mollissima Vanexum genome sequencing.</title>
        <authorList>
            <person name="Staton M."/>
        </authorList>
    </citation>
    <scope>NUCLEOTIDE SEQUENCE</scope>
    <source>
        <tissue evidence="7">Leaf</tissue>
    </source>
</reference>
<evidence type="ECO:0000256" key="3">
    <source>
        <dbReference type="ARBA" id="ARBA00023004"/>
    </source>
</evidence>
<dbReference type="InterPro" id="IPR036396">
    <property type="entry name" value="Cyt_P450_sf"/>
</dbReference>
<feature type="coiled-coil region" evidence="4">
    <location>
        <begin position="903"/>
        <end position="937"/>
    </location>
</feature>
<dbReference type="InterPro" id="IPR002401">
    <property type="entry name" value="Cyt_P450_E_grp-I"/>
</dbReference>
<feature type="transmembrane region" description="Helical" evidence="6">
    <location>
        <begin position="20"/>
        <end position="38"/>
    </location>
</feature>
<gene>
    <name evidence="7" type="ORF">CMV_028431</name>
</gene>
<feature type="compositionally biased region" description="Polar residues" evidence="5">
    <location>
        <begin position="347"/>
        <end position="359"/>
    </location>
</feature>
<comment type="caution">
    <text evidence="7">The sequence shown here is derived from an EMBL/GenBank/DDBJ whole genome shotgun (WGS) entry which is preliminary data.</text>
</comment>
<dbReference type="SUPFAM" id="SSF48264">
    <property type="entry name" value="Cytochrome P450"/>
    <property type="match status" value="1"/>
</dbReference>
<dbReference type="GO" id="GO:0020037">
    <property type="term" value="F:heme binding"/>
    <property type="evidence" value="ECO:0007669"/>
    <property type="project" value="InterPro"/>
</dbReference>
<keyword evidence="4" id="KW-0175">Coiled coil</keyword>
<dbReference type="AlphaFoldDB" id="A0A8J4Q8X6"/>
<keyword evidence="3" id="KW-0408">Iron</keyword>
<evidence type="ECO:0000256" key="6">
    <source>
        <dbReference type="SAM" id="Phobius"/>
    </source>
</evidence>
<accession>A0A8J4Q8X6</accession>
<protein>
    <submittedName>
        <fullName evidence="7">Uncharacterized protein</fullName>
    </submittedName>
</protein>
<sequence length="963" mass="110533">MDPKLLQSLWQESHGVLAHTLHFLIPLLLLPLFFLLLLRLNRGGNLNLPPSPPKLPIVGNLHQLGSLPHRSFQALSNKHGPLMFLHLGCVPTLVVSSPEMVKEMLKSHDIVFANRARTTAVDIFFYGSTDLAFAPYGEYWRKVKKICVQELLSPDRVQSFQFLREEEVDIMIKKIQCSCLEGKQVNISEMLLTVSNNIVFRTVIGQRNEGEDGKRRYGELWMRVMEEFACFSFRDYFPLLGWLDVLTGMTSKLKRTFKEIDALFELVIKEHKDKVLTTDGGQSNKKNFVEILLQLKDGMLDFDLNQDSIKAILLDMFLGSTDTSITTMPQKMAKKKVTHQPKDSQEEAPQSQNQSQTHQPKPMDDSTTEKVQSLKSLNSLLLKETFERRQQVESLEQAKEAVESELTRSVMDKNVLEAELTQASDESIGLELEKVVVCAFWETQMGEMGVGFDGLAREKLEVEKLKSEREAEIGFLKKEVNEVRASLENERDRLSRVCRERDLLKTEIDGLVEERNGLRGKVVEKEKKERKIEEEVGKLKGKCEGLMVEKAEIEKAVDVVKREKESVQRKLEVSARLIEGLKREIDGVEREKGEVERQRSVKEVKIGELEKEVGELNEFIMQMQREEEVLRAKVSELEKTIDEAKDKEKEMVMEINLLVEEKREKQQNIEKLKDERDSIQRVLDSTSKVSEDRQQRIGDLIREKNEIEEVKLSRESEIVVLNMEAGKLRDVISTLQESCRNEEEKNKQLVSEIGHYRDACDRVTLERDQVQMDFDEEKKKVKNMEVVVSEMEKRIEGTVEELGRVRNERENLIERNKAVESHVEDLVKEKDLVHKSLVEAQRGIDDLKVKMESASINSERALSMVKSTAALVCDSRDDRDGKEEAIINGQKLEEEIRPYAAELDAITNAFKNKEKIVEDMKKQVEFLQNSVANAHKRKSFWTVVSSATTIFAAASVAYVARGR</sequence>
<dbReference type="Gene3D" id="1.20.5.1700">
    <property type="match status" value="1"/>
</dbReference>
<dbReference type="PRINTS" id="PR00463">
    <property type="entry name" value="EP450I"/>
</dbReference>
<keyword evidence="8" id="KW-1185">Reference proteome</keyword>
<keyword evidence="6" id="KW-0472">Membrane</keyword>
<dbReference type="Proteomes" id="UP000737018">
    <property type="component" value="Unassembled WGS sequence"/>
</dbReference>
<dbReference type="InterPro" id="IPR001128">
    <property type="entry name" value="Cyt_P450"/>
</dbReference>
<dbReference type="Pfam" id="PF00067">
    <property type="entry name" value="p450"/>
    <property type="match status" value="1"/>
</dbReference>
<dbReference type="PANTHER" id="PTHR47955">
    <property type="entry name" value="CYTOCHROME P450 FAMILY 71 PROTEIN"/>
    <property type="match status" value="1"/>
</dbReference>
<dbReference type="PANTHER" id="PTHR47955:SF18">
    <property type="entry name" value="CYTOCHROME P450 71A1-LIKE"/>
    <property type="match status" value="1"/>
</dbReference>
<evidence type="ECO:0000256" key="2">
    <source>
        <dbReference type="ARBA" id="ARBA00022723"/>
    </source>
</evidence>
<dbReference type="GO" id="GO:0004497">
    <property type="term" value="F:monooxygenase activity"/>
    <property type="evidence" value="ECO:0007669"/>
    <property type="project" value="InterPro"/>
</dbReference>
<organism evidence="7 8">
    <name type="scientific">Castanea mollissima</name>
    <name type="common">Chinese chestnut</name>
    <dbReference type="NCBI Taxonomy" id="60419"/>
    <lineage>
        <taxon>Eukaryota</taxon>
        <taxon>Viridiplantae</taxon>
        <taxon>Streptophyta</taxon>
        <taxon>Embryophyta</taxon>
        <taxon>Tracheophyta</taxon>
        <taxon>Spermatophyta</taxon>
        <taxon>Magnoliopsida</taxon>
        <taxon>eudicotyledons</taxon>
        <taxon>Gunneridae</taxon>
        <taxon>Pentapetalae</taxon>
        <taxon>rosids</taxon>
        <taxon>fabids</taxon>
        <taxon>Fagales</taxon>
        <taxon>Fagaceae</taxon>
        <taxon>Castanea</taxon>
    </lineage>
</organism>
<dbReference type="GO" id="GO:0016705">
    <property type="term" value="F:oxidoreductase activity, acting on paired donors, with incorporation or reduction of molecular oxygen"/>
    <property type="evidence" value="ECO:0007669"/>
    <property type="project" value="InterPro"/>
</dbReference>
<evidence type="ECO:0000256" key="5">
    <source>
        <dbReference type="SAM" id="MobiDB-lite"/>
    </source>
</evidence>
<keyword evidence="6" id="KW-0812">Transmembrane</keyword>
<feature type="coiled-coil region" evidence="4">
    <location>
        <begin position="473"/>
        <end position="689"/>
    </location>
</feature>
<dbReference type="EMBL" id="JRKL02012486">
    <property type="protein sequence ID" value="KAF3945171.1"/>
    <property type="molecule type" value="Genomic_DNA"/>
</dbReference>
<evidence type="ECO:0000256" key="4">
    <source>
        <dbReference type="SAM" id="Coils"/>
    </source>
</evidence>
<dbReference type="OrthoDB" id="689590at2759"/>